<dbReference type="Proteomes" id="UP000005239">
    <property type="component" value="Unassembled WGS sequence"/>
</dbReference>
<evidence type="ECO:0000256" key="1">
    <source>
        <dbReference type="SAM" id="MobiDB-lite"/>
    </source>
</evidence>
<feature type="compositionally biased region" description="Low complexity" evidence="1">
    <location>
        <begin position="417"/>
        <end position="498"/>
    </location>
</feature>
<dbReference type="InterPro" id="IPR008974">
    <property type="entry name" value="TRAF-like"/>
</dbReference>
<feature type="compositionally biased region" description="Low complexity" evidence="1">
    <location>
        <begin position="580"/>
        <end position="590"/>
    </location>
</feature>
<evidence type="ECO:0000313" key="2">
    <source>
        <dbReference type="EnsemblMetazoa" id="PPA11178.1"/>
    </source>
</evidence>
<organism evidence="2 3">
    <name type="scientific">Pristionchus pacificus</name>
    <name type="common">Parasitic nematode worm</name>
    <dbReference type="NCBI Taxonomy" id="54126"/>
    <lineage>
        <taxon>Eukaryota</taxon>
        <taxon>Metazoa</taxon>
        <taxon>Ecdysozoa</taxon>
        <taxon>Nematoda</taxon>
        <taxon>Chromadorea</taxon>
        <taxon>Rhabditida</taxon>
        <taxon>Rhabditina</taxon>
        <taxon>Diplogasteromorpha</taxon>
        <taxon>Diplogasteroidea</taxon>
        <taxon>Neodiplogasteridae</taxon>
        <taxon>Pristionchus</taxon>
    </lineage>
</organism>
<dbReference type="SUPFAM" id="SSF49599">
    <property type="entry name" value="TRAF domain-like"/>
    <property type="match status" value="1"/>
</dbReference>
<dbReference type="InterPro" id="IPR002083">
    <property type="entry name" value="MATH/TRAF_dom"/>
</dbReference>
<feature type="region of interest" description="Disordered" evidence="1">
    <location>
        <begin position="129"/>
        <end position="151"/>
    </location>
</feature>
<dbReference type="Pfam" id="PF00917">
    <property type="entry name" value="MATH"/>
    <property type="match status" value="1"/>
</dbReference>
<reference evidence="2" key="2">
    <citation type="submission" date="2022-06" db="UniProtKB">
        <authorList>
            <consortium name="EnsemblMetazoa"/>
        </authorList>
    </citation>
    <scope>IDENTIFICATION</scope>
    <source>
        <strain evidence="2">PS312</strain>
    </source>
</reference>
<sequence>MAVNPDQAKAILQPLVSIYGTSLRKGYMEALCGFYSSDAVFINKGKNCAYGRELFEATSDLLVYKAVITRKLEETIVTANCMQIFRKEGHQWLIIYDLFEDSPSQKPRATASEVQQDEADEVAAKVARNGDGDEDKNDTQPKEAPSAAVQRELSRKIDRVAELEEQLSLKESKIIGLNDELRQAAMTFKTTLALKNRKISDLEQKLDEKSKLLNEKTKEFAAEKKKIIEMTMEIASVKAKAALIAKSVMPVNDPNTTVIRTIFSGVSKIETAFSKGVSSANAMWSFFINTQNKLLGFKVMALPLSKSDRTFWHALATFRLLSHQDLSVIFESPMTTMRTFKQGIDWGKQNVMKWQKLLDPTEKFIQEDSIIVEMIIRETDIPQSEIYFGPLAVQPAAAPALPVPALVQPPTTIAASTAPAPRAAIQPAASTSPSTSAAQHAAATTTAARPAASTSAAVRPAAATAAPPQRDTMHPAAATAQSASAAVSSTSPTVAAPVIRAVPRTPTSTVQPAAAASASPSTQSTPSTEGVPSSSSVVVQTTTATAAQTPRTVHGLPFIDTTANVPTGLRNPVPPRVTRSSSSAGPSILSAQQATPPTLLHCKYRELSTVRARRRETDRKREREERRRGTKEMSIARRFQLVFLLKLPERERESLMRAFSTWNRGRWIASYCLGTTNRRATVWTLDTMWSRRLLVETNHRIRCSLLRIAQEMVHAFLLTDSRRASSGDEVLLMNLPPISTALALHTLWNMQFYLEYDAWNDETTEKMSALFVRRCIRAVKRHCVGSEYNDFDSCVISHLGVSSLPSDRLVLLTRYYPRITMAMHDFHPYDLRSLSTVPEFVVIIVNVSIDNHIVRCNEQLASSSTFNYMNMGECAADENLSSESRAM</sequence>
<feature type="compositionally biased region" description="Low complexity" evidence="1">
    <location>
        <begin position="505"/>
        <end position="553"/>
    </location>
</feature>
<gene>
    <name evidence="2" type="primary">WBGene00100732</name>
</gene>
<feature type="region of interest" description="Disordered" evidence="1">
    <location>
        <begin position="417"/>
        <end position="590"/>
    </location>
</feature>
<evidence type="ECO:0000313" key="3">
    <source>
        <dbReference type="Proteomes" id="UP000005239"/>
    </source>
</evidence>
<keyword evidence="3" id="KW-1185">Reference proteome</keyword>
<dbReference type="PANTHER" id="PTHR31664:SF4">
    <property type="entry name" value="DUF4440 DOMAIN-CONTAINING PROTEIN"/>
    <property type="match status" value="1"/>
</dbReference>
<name>A0A2A6BKY5_PRIPA</name>
<proteinExistence type="predicted"/>
<dbReference type="Gene3D" id="2.60.210.10">
    <property type="entry name" value="Apoptosis, Tumor Necrosis Factor Receptor Associated Protein 2, Chain A"/>
    <property type="match status" value="1"/>
</dbReference>
<protein>
    <submittedName>
        <fullName evidence="2">MATH domain-containing protein</fullName>
    </submittedName>
</protein>
<dbReference type="AlphaFoldDB" id="A0A2A6BKY5"/>
<accession>A0A2A6BKY5</accession>
<dbReference type="EnsemblMetazoa" id="PPA11178.1">
    <property type="protein sequence ID" value="PPA11178.1"/>
    <property type="gene ID" value="WBGene00100732"/>
</dbReference>
<accession>A0A8R1YD48</accession>
<dbReference type="PANTHER" id="PTHR31664">
    <property type="entry name" value="PROTEIN CBG16427"/>
    <property type="match status" value="1"/>
</dbReference>
<reference evidence="3" key="1">
    <citation type="journal article" date="2008" name="Nat. Genet.">
        <title>The Pristionchus pacificus genome provides a unique perspective on nematode lifestyle and parasitism.</title>
        <authorList>
            <person name="Dieterich C."/>
            <person name="Clifton S.W."/>
            <person name="Schuster L.N."/>
            <person name="Chinwalla A."/>
            <person name="Delehaunty K."/>
            <person name="Dinkelacker I."/>
            <person name="Fulton L."/>
            <person name="Fulton R."/>
            <person name="Godfrey J."/>
            <person name="Minx P."/>
            <person name="Mitreva M."/>
            <person name="Roeseler W."/>
            <person name="Tian H."/>
            <person name="Witte H."/>
            <person name="Yang S.P."/>
            <person name="Wilson R.K."/>
            <person name="Sommer R.J."/>
        </authorList>
    </citation>
    <scope>NUCLEOTIDE SEQUENCE [LARGE SCALE GENOMIC DNA]</scope>
    <source>
        <strain evidence="3">PS312</strain>
    </source>
</reference>